<dbReference type="Proteomes" id="UP000179237">
    <property type="component" value="Unassembled WGS sequence"/>
</dbReference>
<dbReference type="EMBL" id="MFAQ01000021">
    <property type="protein sequence ID" value="OGD83307.1"/>
    <property type="molecule type" value="Genomic_DNA"/>
</dbReference>
<protein>
    <submittedName>
        <fullName evidence="1">Uncharacterized protein</fullName>
    </submittedName>
</protein>
<accession>A0A1F5FUL3</accession>
<organism evidence="1 2">
    <name type="scientific">Candidatus Collierbacteria bacterium RIFOXYD1_FULL_40_9</name>
    <dbReference type="NCBI Taxonomy" id="1817731"/>
    <lineage>
        <taxon>Bacteria</taxon>
        <taxon>Candidatus Collieribacteriota</taxon>
    </lineage>
</organism>
<proteinExistence type="predicted"/>
<evidence type="ECO:0000313" key="2">
    <source>
        <dbReference type="Proteomes" id="UP000179237"/>
    </source>
</evidence>
<dbReference type="AlphaFoldDB" id="A0A1F5FUL3"/>
<gene>
    <name evidence="1" type="ORF">A2572_03550</name>
</gene>
<sequence length="150" mass="16714">MDDVLDVNAALNEAKEKIAFGQTVFGKFEWKGQPLSAGFSDLSGRGDIWAGFSFLGPVLVTDAQANMEFTKEIEHHLRECLETDPAKKWVIVLNAEYGFWTFAEGSLVVSESTSPNPDVYLGKITLFGELWEVYIYEGDIPNSEAPFLIQ</sequence>
<evidence type="ECO:0000313" key="1">
    <source>
        <dbReference type="EMBL" id="OGD83307.1"/>
    </source>
</evidence>
<comment type="caution">
    <text evidence="1">The sequence shown here is derived from an EMBL/GenBank/DDBJ whole genome shotgun (WGS) entry which is preliminary data.</text>
</comment>
<reference evidence="1 2" key="1">
    <citation type="journal article" date="2016" name="Nat. Commun.">
        <title>Thousands of microbial genomes shed light on interconnected biogeochemical processes in an aquifer system.</title>
        <authorList>
            <person name="Anantharaman K."/>
            <person name="Brown C.T."/>
            <person name="Hug L.A."/>
            <person name="Sharon I."/>
            <person name="Castelle C.J."/>
            <person name="Probst A.J."/>
            <person name="Thomas B.C."/>
            <person name="Singh A."/>
            <person name="Wilkins M.J."/>
            <person name="Karaoz U."/>
            <person name="Brodie E.L."/>
            <person name="Williams K.H."/>
            <person name="Hubbard S.S."/>
            <person name="Banfield J.F."/>
        </authorList>
    </citation>
    <scope>NUCLEOTIDE SEQUENCE [LARGE SCALE GENOMIC DNA]</scope>
</reference>
<name>A0A1F5FUL3_9BACT</name>